<dbReference type="Gene3D" id="3.40.366.10">
    <property type="entry name" value="Malonyl-Coenzyme A Acyl Carrier Protein, domain 2"/>
    <property type="match status" value="2"/>
</dbReference>
<dbReference type="Gene3D" id="3.20.20.70">
    <property type="entry name" value="Aldolase class I"/>
    <property type="match status" value="1"/>
</dbReference>
<evidence type="ECO:0000256" key="2">
    <source>
        <dbReference type="ARBA" id="ARBA00022679"/>
    </source>
</evidence>
<evidence type="ECO:0000313" key="6">
    <source>
        <dbReference type="EMBL" id="MBB3120969.1"/>
    </source>
</evidence>
<comment type="catalytic activity">
    <reaction evidence="4">
        <text>holo-[ACP] + malonyl-CoA = malonyl-[ACP] + CoA</text>
        <dbReference type="Rhea" id="RHEA:41792"/>
        <dbReference type="Rhea" id="RHEA-COMP:9623"/>
        <dbReference type="Rhea" id="RHEA-COMP:9685"/>
        <dbReference type="ChEBI" id="CHEBI:57287"/>
        <dbReference type="ChEBI" id="CHEBI:57384"/>
        <dbReference type="ChEBI" id="CHEBI:64479"/>
        <dbReference type="ChEBI" id="CHEBI:78449"/>
        <dbReference type="EC" id="2.3.1.39"/>
    </reaction>
</comment>
<evidence type="ECO:0000259" key="5">
    <source>
        <dbReference type="SMART" id="SM00827"/>
    </source>
</evidence>
<keyword evidence="3 6" id="KW-0012">Acyltransferase</keyword>
<dbReference type="InterPro" id="IPR049489">
    <property type="entry name" value="FabD-like_helical_ins"/>
</dbReference>
<dbReference type="GO" id="GO:0006633">
    <property type="term" value="P:fatty acid biosynthetic process"/>
    <property type="evidence" value="ECO:0007669"/>
    <property type="project" value="TreeGrafter"/>
</dbReference>
<dbReference type="AlphaFoldDB" id="A0A7W5BD74"/>
<dbReference type="SMART" id="SM00827">
    <property type="entry name" value="PKS_AT"/>
    <property type="match status" value="2"/>
</dbReference>
<dbReference type="Gene3D" id="3.30.70.250">
    <property type="entry name" value="Malonyl-CoA ACP transacylase, ACP-binding"/>
    <property type="match status" value="1"/>
</dbReference>
<evidence type="ECO:0000256" key="3">
    <source>
        <dbReference type="ARBA" id="ARBA00023315"/>
    </source>
</evidence>
<gene>
    <name evidence="6" type="ORF">FHS03_004042</name>
</gene>
<comment type="caution">
    <text evidence="6">The sequence shown here is derived from an EMBL/GenBank/DDBJ whole genome shotgun (WGS) entry which is preliminary data.</text>
</comment>
<dbReference type="NCBIfam" id="TIGR00128">
    <property type="entry name" value="fabD"/>
    <property type="match status" value="1"/>
</dbReference>
<dbReference type="GO" id="GO:0005829">
    <property type="term" value="C:cytosol"/>
    <property type="evidence" value="ECO:0007669"/>
    <property type="project" value="TreeGrafter"/>
</dbReference>
<evidence type="ECO:0000256" key="1">
    <source>
        <dbReference type="ARBA" id="ARBA00013258"/>
    </source>
</evidence>
<accession>A0A7W5BD74</accession>
<evidence type="ECO:0000256" key="4">
    <source>
        <dbReference type="ARBA" id="ARBA00048462"/>
    </source>
</evidence>
<dbReference type="PANTHER" id="PTHR42681:SF1">
    <property type="entry name" value="MALONYL-COA-ACYL CARRIER PROTEIN TRANSACYLASE, MITOCHONDRIAL"/>
    <property type="match status" value="1"/>
</dbReference>
<dbReference type="SUPFAM" id="SSF52151">
    <property type="entry name" value="FabD/lysophospholipase-like"/>
    <property type="match status" value="2"/>
</dbReference>
<dbReference type="PANTHER" id="PTHR42681">
    <property type="entry name" value="MALONYL-COA-ACYL CARRIER PROTEIN TRANSACYLASE, MITOCHONDRIAL"/>
    <property type="match status" value="1"/>
</dbReference>
<protein>
    <recommendedName>
        <fullName evidence="1">[acyl-carrier-protein] S-malonyltransferase</fullName>
        <ecNumber evidence="1">2.3.1.39</ecNumber>
    </recommendedName>
</protein>
<dbReference type="SUPFAM" id="SSF51395">
    <property type="entry name" value="FMN-linked oxidoreductases"/>
    <property type="match status" value="1"/>
</dbReference>
<dbReference type="EC" id="2.3.1.39" evidence="1"/>
<dbReference type="InterPro" id="IPR004410">
    <property type="entry name" value="Malonyl_CoA-ACP_transAc_FabD"/>
</dbReference>
<sequence length="1120" mass="119431">MKLMDARTLDQGAPAASPLPSVWMFSGQGSQYRGMGRQLFQHEPVFRGWLERFDALARQDAGIALIDELYQVAPQQAFERLALTHPAIFAVEYALAQTLFAKGLRPDLLLGASLGDFTAAAVAGVLPADAVIGLLGRHARLVEARCEPGFMLAVFGPASLHQELPALRRYSDLVGVNYDAHFVVAGHARELPHVEQALRAAGVQAFRLPVGFGFHSRNVAPVAAAWSELLAGAPPSSAPAIPWVSCATGGLVGAMGGGFFANVAQAPIQFAEALAFTRGLLGGAACWIDLGPSGTLANFAGKLLAAGHTVLPAMSQFGNERALLERILQSVPPRAAASTSNQTGTTTMKAYLFPGQGAQSTGMGAELFDRYPDYVARADRVLGYSVRALCLDNPDNRLGRTDYTQPALYVVNALAYLAAVEQGGEPQYLAGHSLGEYSALFAAGVLSFETGLQIVMRRGALMAASRDGAMAAVIGLEEAAVRQIILQAGLANIDIANLNAPTQIVISGPVADIVDAQAVFEKNGCFTYVRLPVSGAFHSRLMAEASQEFARFLDQFTFAAPRIPVLSNVTAQPHRPENIRAMMVEQMVGSVRWTDSIRYLAAQGVADFVEVGPGKVLAQLLKKILPAGAAPAPIPVPIPVSAPVPVSVPAPVIAPAPLPAPPAPYAPAGAAAAPAAIGIDALGCPEFRADYGLRYAYVGGAMVHGIASTALVAALARGGMLGYFGTGGLPLERIEEAILTLQRTLTPQQPYGMNLLHGALEEKTVDLYLAHGVCNIEAAAFMQITPALARFRLRGLRRQPDGTLVRGHRVLAKVSRPEVAAAFLAPVPAALVAELLRQGKISEEQAALAQRVPVADDICVESDSGGHTDMGVMTTLLPTIQLQRDQAARQFGYAKKIRIGAAGGIGTPPAAAAAFMLGADFILTGSINQCSVESGASDMVKDLLQELNVQDTDYAPAGDMFEMGAKVQVMRRGLFFPARANKLYELYKYYDSLDDLPAKVRQQLEDKYFGRSFESIFDECRRYYPAADIALAEQQPKQKMAYVFRWYFGHATRAALRGDAEQKVNFQVQCGPALGAFNQWVKGGAMEHWRQRHVDQMALAILRGACDVLNTRYRALLGAG</sequence>
<organism evidence="6 7">
    <name type="scientific">Pseudoduganella violacea</name>
    <dbReference type="NCBI Taxonomy" id="1715466"/>
    <lineage>
        <taxon>Bacteria</taxon>
        <taxon>Pseudomonadati</taxon>
        <taxon>Pseudomonadota</taxon>
        <taxon>Betaproteobacteria</taxon>
        <taxon>Burkholderiales</taxon>
        <taxon>Oxalobacteraceae</taxon>
        <taxon>Telluria group</taxon>
        <taxon>Pseudoduganella</taxon>
    </lineage>
</organism>
<dbReference type="CDD" id="cd04742">
    <property type="entry name" value="NPD_FabD"/>
    <property type="match status" value="1"/>
</dbReference>
<dbReference type="InterPro" id="IPR001227">
    <property type="entry name" value="Ac_transferase_dom_sf"/>
</dbReference>
<keyword evidence="7" id="KW-1185">Reference proteome</keyword>
<dbReference type="Pfam" id="PF21607">
    <property type="entry name" value="FabD_helical_ins"/>
    <property type="match status" value="1"/>
</dbReference>
<dbReference type="GO" id="GO:0004314">
    <property type="term" value="F:[acyl-carrier-protein] S-malonyltransferase activity"/>
    <property type="evidence" value="ECO:0007669"/>
    <property type="project" value="UniProtKB-EC"/>
</dbReference>
<dbReference type="Pfam" id="PF03060">
    <property type="entry name" value="NMO"/>
    <property type="match status" value="1"/>
</dbReference>
<dbReference type="RefSeq" id="WP_229426306.1">
    <property type="nucleotide sequence ID" value="NZ_JACHXD010000012.1"/>
</dbReference>
<keyword evidence="2 6" id="KW-0808">Transferase</keyword>
<dbReference type="InterPro" id="IPR016035">
    <property type="entry name" value="Acyl_Trfase/lysoPLipase"/>
</dbReference>
<dbReference type="InterPro" id="IPR014043">
    <property type="entry name" value="Acyl_transferase_dom"/>
</dbReference>
<dbReference type="InterPro" id="IPR050858">
    <property type="entry name" value="Mal-CoA-ACP_Trans/PKS_FabD"/>
</dbReference>
<evidence type="ECO:0000313" key="7">
    <source>
        <dbReference type="Proteomes" id="UP000541535"/>
    </source>
</evidence>
<dbReference type="InterPro" id="IPR014179">
    <property type="entry name" value="PfaD-like_TIM-barrel"/>
</dbReference>
<proteinExistence type="predicted"/>
<dbReference type="Pfam" id="PF00698">
    <property type="entry name" value="Acyl_transf_1"/>
    <property type="match status" value="2"/>
</dbReference>
<feature type="domain" description="Malonyl-CoA:ACP transacylase (MAT)" evidence="5">
    <location>
        <begin position="24"/>
        <end position="316"/>
    </location>
</feature>
<name>A0A7W5BD74_9BURK</name>
<dbReference type="NCBIfam" id="TIGR02814">
    <property type="entry name" value="pfaD_fam"/>
    <property type="match status" value="1"/>
</dbReference>
<feature type="domain" description="Malonyl-CoA:ACP transacylase (MAT)" evidence="5">
    <location>
        <begin position="352"/>
        <end position="719"/>
    </location>
</feature>
<dbReference type="EMBL" id="JACHXD010000012">
    <property type="protein sequence ID" value="MBB3120969.1"/>
    <property type="molecule type" value="Genomic_DNA"/>
</dbReference>
<reference evidence="6 7" key="1">
    <citation type="submission" date="2020-08" db="EMBL/GenBank/DDBJ databases">
        <title>Genomic Encyclopedia of Type Strains, Phase III (KMG-III): the genomes of soil and plant-associated and newly described type strains.</title>
        <authorList>
            <person name="Whitman W."/>
        </authorList>
    </citation>
    <scope>NUCLEOTIDE SEQUENCE [LARGE SCALE GENOMIC DNA]</scope>
    <source>
        <strain evidence="6 7">CECT 8897</strain>
    </source>
</reference>
<dbReference type="SUPFAM" id="SSF55048">
    <property type="entry name" value="Probable ACP-binding domain of malonyl-CoA ACP transacylase"/>
    <property type="match status" value="1"/>
</dbReference>
<dbReference type="InterPro" id="IPR016036">
    <property type="entry name" value="Malonyl_transacylase_ACP-bd"/>
</dbReference>
<dbReference type="InterPro" id="IPR013785">
    <property type="entry name" value="Aldolase_TIM"/>
</dbReference>
<dbReference type="Proteomes" id="UP000541535">
    <property type="component" value="Unassembled WGS sequence"/>
</dbReference>